<protein>
    <submittedName>
        <fullName evidence="2">Uncharacterized protein</fullName>
    </submittedName>
</protein>
<feature type="compositionally biased region" description="Polar residues" evidence="1">
    <location>
        <begin position="48"/>
        <end position="61"/>
    </location>
</feature>
<evidence type="ECO:0000313" key="2">
    <source>
        <dbReference type="EMBL" id="KAJ8966314.1"/>
    </source>
</evidence>
<feature type="region of interest" description="Disordered" evidence="1">
    <location>
        <begin position="1"/>
        <end position="88"/>
    </location>
</feature>
<keyword evidence="3" id="KW-1185">Reference proteome</keyword>
<dbReference type="EMBL" id="JANEYF010001027">
    <property type="protein sequence ID" value="KAJ8966314.1"/>
    <property type="molecule type" value="Genomic_DNA"/>
</dbReference>
<sequence>MKLPSTNSSSDKHRQKVNDLNYLNKLDKPKSTGVSSSSAKVSSPSPSIFTSPLTLASNSDKSGVSTTNSSQNSVNSSNIASLPSSILR</sequence>
<dbReference type="Proteomes" id="UP001162156">
    <property type="component" value="Unassembled WGS sequence"/>
</dbReference>
<evidence type="ECO:0000256" key="1">
    <source>
        <dbReference type="SAM" id="MobiDB-lite"/>
    </source>
</evidence>
<dbReference type="AlphaFoldDB" id="A0AAV8ZNW6"/>
<evidence type="ECO:0000313" key="3">
    <source>
        <dbReference type="Proteomes" id="UP001162156"/>
    </source>
</evidence>
<feature type="compositionally biased region" description="Low complexity" evidence="1">
    <location>
        <begin position="31"/>
        <end position="47"/>
    </location>
</feature>
<organism evidence="2 3">
    <name type="scientific">Rhamnusium bicolor</name>
    <dbReference type="NCBI Taxonomy" id="1586634"/>
    <lineage>
        <taxon>Eukaryota</taxon>
        <taxon>Metazoa</taxon>
        <taxon>Ecdysozoa</taxon>
        <taxon>Arthropoda</taxon>
        <taxon>Hexapoda</taxon>
        <taxon>Insecta</taxon>
        <taxon>Pterygota</taxon>
        <taxon>Neoptera</taxon>
        <taxon>Endopterygota</taxon>
        <taxon>Coleoptera</taxon>
        <taxon>Polyphaga</taxon>
        <taxon>Cucujiformia</taxon>
        <taxon>Chrysomeloidea</taxon>
        <taxon>Cerambycidae</taxon>
        <taxon>Lepturinae</taxon>
        <taxon>Rhagiini</taxon>
        <taxon>Rhamnusium</taxon>
    </lineage>
</organism>
<gene>
    <name evidence="2" type="ORF">NQ314_003579</name>
</gene>
<feature type="compositionally biased region" description="Polar residues" evidence="1">
    <location>
        <begin position="79"/>
        <end position="88"/>
    </location>
</feature>
<name>A0AAV8ZNW6_9CUCU</name>
<reference evidence="2" key="1">
    <citation type="journal article" date="2023" name="Insect Mol. Biol.">
        <title>Genome sequencing provides insights into the evolution of gene families encoding plant cell wall-degrading enzymes in longhorned beetles.</title>
        <authorList>
            <person name="Shin N.R."/>
            <person name="Okamura Y."/>
            <person name="Kirsch R."/>
            <person name="Pauchet Y."/>
        </authorList>
    </citation>
    <scope>NUCLEOTIDE SEQUENCE</scope>
    <source>
        <strain evidence="2">RBIC_L_NR</strain>
    </source>
</reference>
<comment type="caution">
    <text evidence="2">The sequence shown here is derived from an EMBL/GenBank/DDBJ whole genome shotgun (WGS) entry which is preliminary data.</text>
</comment>
<accession>A0AAV8ZNW6</accession>
<proteinExistence type="predicted"/>
<feature type="compositionally biased region" description="Low complexity" evidence="1">
    <location>
        <begin position="62"/>
        <end position="78"/>
    </location>
</feature>